<dbReference type="SUPFAM" id="SSF53098">
    <property type="entry name" value="Ribonuclease H-like"/>
    <property type="match status" value="1"/>
</dbReference>
<dbReference type="Gene3D" id="3.30.420.10">
    <property type="entry name" value="Ribonuclease H-like superfamily/Ribonuclease H"/>
    <property type="match status" value="1"/>
</dbReference>
<dbReference type="GO" id="GO:0004523">
    <property type="term" value="F:RNA-DNA hybrid ribonuclease activity"/>
    <property type="evidence" value="ECO:0007669"/>
    <property type="project" value="InterPro"/>
</dbReference>
<protein>
    <recommendedName>
        <fullName evidence="1">RNase H type-1 domain-containing protein</fullName>
    </recommendedName>
</protein>
<keyword evidence="3" id="KW-1185">Reference proteome</keyword>
<dbReference type="Proteomes" id="UP000813824">
    <property type="component" value="Unassembled WGS sequence"/>
</dbReference>
<accession>A0A8K0UEU8</accession>
<dbReference type="OrthoDB" id="3034450at2759"/>
<evidence type="ECO:0000313" key="2">
    <source>
        <dbReference type="EMBL" id="KAH8079412.1"/>
    </source>
</evidence>
<dbReference type="PROSITE" id="PS50879">
    <property type="entry name" value="RNASE_H_1"/>
    <property type="match status" value="1"/>
</dbReference>
<dbReference type="CDD" id="cd09276">
    <property type="entry name" value="Rnase_HI_RT_non_LTR"/>
    <property type="match status" value="1"/>
</dbReference>
<feature type="non-terminal residue" evidence="2">
    <location>
        <position position="1"/>
    </location>
</feature>
<feature type="domain" description="RNase H type-1" evidence="1">
    <location>
        <begin position="1"/>
        <end position="107"/>
    </location>
</feature>
<name>A0A8K0UEU8_9AGAR</name>
<dbReference type="EMBL" id="JAEVFJ010000056">
    <property type="protein sequence ID" value="KAH8079412.1"/>
    <property type="molecule type" value="Genomic_DNA"/>
</dbReference>
<sequence length="225" mass="24861">GKAGCGRVSAFDAEMMGICMGLCAAVSEAREYLVTDLHIFCDNEAALNAILDPGLHSSQMQSILSCQRVRGFLEQHESHTIHLHWMPAHIGFEPSEFVDEAAKEAANRGVHPSSVSMSWARSRTVTVMMGAWRKDISRPDYRGHQFELPKKTLKGGISHIAKQHFALKNVGHDASRMARLTRVLTGHAPIGAYRARFNLPGPAECACGAASQTREHLLFECRLWI</sequence>
<evidence type="ECO:0000313" key="3">
    <source>
        <dbReference type="Proteomes" id="UP000813824"/>
    </source>
</evidence>
<gene>
    <name evidence="2" type="ORF">BXZ70DRAFT_869703</name>
</gene>
<dbReference type="InterPro" id="IPR012337">
    <property type="entry name" value="RNaseH-like_sf"/>
</dbReference>
<comment type="caution">
    <text evidence="2">The sequence shown here is derived from an EMBL/GenBank/DDBJ whole genome shotgun (WGS) entry which is preliminary data.</text>
</comment>
<dbReference type="GO" id="GO:0003676">
    <property type="term" value="F:nucleic acid binding"/>
    <property type="evidence" value="ECO:0007669"/>
    <property type="project" value="InterPro"/>
</dbReference>
<proteinExistence type="predicted"/>
<dbReference type="InterPro" id="IPR002156">
    <property type="entry name" value="RNaseH_domain"/>
</dbReference>
<reference evidence="2" key="1">
    <citation type="journal article" date="2021" name="New Phytol.">
        <title>Evolutionary innovations through gain and loss of genes in the ectomycorrhizal Boletales.</title>
        <authorList>
            <person name="Wu G."/>
            <person name="Miyauchi S."/>
            <person name="Morin E."/>
            <person name="Kuo A."/>
            <person name="Drula E."/>
            <person name="Varga T."/>
            <person name="Kohler A."/>
            <person name="Feng B."/>
            <person name="Cao Y."/>
            <person name="Lipzen A."/>
            <person name="Daum C."/>
            <person name="Hundley H."/>
            <person name="Pangilinan J."/>
            <person name="Johnson J."/>
            <person name="Barry K."/>
            <person name="LaButti K."/>
            <person name="Ng V."/>
            <person name="Ahrendt S."/>
            <person name="Min B."/>
            <person name="Choi I.G."/>
            <person name="Park H."/>
            <person name="Plett J.M."/>
            <person name="Magnuson J."/>
            <person name="Spatafora J.W."/>
            <person name="Nagy L.G."/>
            <person name="Henrissat B."/>
            <person name="Grigoriev I.V."/>
            <person name="Yang Z.L."/>
            <person name="Xu J."/>
            <person name="Martin F.M."/>
        </authorList>
    </citation>
    <scope>NUCLEOTIDE SEQUENCE</scope>
    <source>
        <strain evidence="2">KKN 215</strain>
    </source>
</reference>
<feature type="non-terminal residue" evidence="2">
    <location>
        <position position="225"/>
    </location>
</feature>
<organism evidence="2 3">
    <name type="scientific">Cristinia sonorae</name>
    <dbReference type="NCBI Taxonomy" id="1940300"/>
    <lineage>
        <taxon>Eukaryota</taxon>
        <taxon>Fungi</taxon>
        <taxon>Dikarya</taxon>
        <taxon>Basidiomycota</taxon>
        <taxon>Agaricomycotina</taxon>
        <taxon>Agaricomycetes</taxon>
        <taxon>Agaricomycetidae</taxon>
        <taxon>Agaricales</taxon>
        <taxon>Pleurotineae</taxon>
        <taxon>Stephanosporaceae</taxon>
        <taxon>Cristinia</taxon>
    </lineage>
</organism>
<dbReference type="AlphaFoldDB" id="A0A8K0UEU8"/>
<evidence type="ECO:0000259" key="1">
    <source>
        <dbReference type="PROSITE" id="PS50879"/>
    </source>
</evidence>
<dbReference type="InterPro" id="IPR036397">
    <property type="entry name" value="RNaseH_sf"/>
</dbReference>